<gene>
    <name evidence="5" type="ORF">SAMN04487997_2097</name>
</gene>
<dbReference type="InterPro" id="IPR040097">
    <property type="entry name" value="FAAL/FAAC"/>
</dbReference>
<dbReference type="InterPro" id="IPR036736">
    <property type="entry name" value="ACP-like_sf"/>
</dbReference>
<feature type="transmembrane region" description="Helical" evidence="3">
    <location>
        <begin position="692"/>
        <end position="716"/>
    </location>
</feature>
<dbReference type="CDD" id="cd05931">
    <property type="entry name" value="FAAL"/>
    <property type="match status" value="1"/>
</dbReference>
<dbReference type="GO" id="GO:0005886">
    <property type="term" value="C:plasma membrane"/>
    <property type="evidence" value="ECO:0007669"/>
    <property type="project" value="TreeGrafter"/>
</dbReference>
<protein>
    <submittedName>
        <fullName evidence="5">1-acyl-sn-glycerol-3-phosphate acyltransferases</fullName>
    </submittedName>
</protein>
<evidence type="ECO:0000313" key="5">
    <source>
        <dbReference type="EMBL" id="SEI93835.1"/>
    </source>
</evidence>
<evidence type="ECO:0000256" key="1">
    <source>
        <dbReference type="ARBA" id="ARBA00006432"/>
    </source>
</evidence>
<dbReference type="InterPro" id="IPR009081">
    <property type="entry name" value="PP-bd_ACP"/>
</dbReference>
<dbReference type="PANTHER" id="PTHR22754:SF32">
    <property type="entry name" value="DISCO-INTERACTING PROTEIN 2"/>
    <property type="match status" value="1"/>
</dbReference>
<dbReference type="SUPFAM" id="SSF47336">
    <property type="entry name" value="ACP-like"/>
    <property type="match status" value="1"/>
</dbReference>
<comment type="similarity">
    <text evidence="1">Belongs to the ATP-dependent AMP-binding enzyme family.</text>
</comment>
<dbReference type="Gene3D" id="1.10.1200.10">
    <property type="entry name" value="ACP-like"/>
    <property type="match status" value="1"/>
</dbReference>
<dbReference type="Gene3D" id="3.30.300.30">
    <property type="match status" value="1"/>
</dbReference>
<name>A0A1H6V0M5_9GAMM</name>
<keyword evidence="5" id="KW-0808">Transferase</keyword>
<dbReference type="RefSeq" id="WP_091335794.1">
    <property type="nucleotide sequence ID" value="NZ_FNYC01000003.1"/>
</dbReference>
<keyword evidence="6" id="KW-1185">Reference proteome</keyword>
<dbReference type="SUPFAM" id="SSF69593">
    <property type="entry name" value="Glycerol-3-phosphate (1)-acyltransferase"/>
    <property type="match status" value="1"/>
</dbReference>
<dbReference type="InterPro" id="IPR002123">
    <property type="entry name" value="Plipid/glycerol_acylTrfase"/>
</dbReference>
<keyword evidence="3" id="KW-1133">Transmembrane helix</keyword>
<dbReference type="FunFam" id="3.40.50.12780:FF:000013">
    <property type="entry name" value="Long-chain-fatty-acid--AMP ligase FadD32"/>
    <property type="match status" value="1"/>
</dbReference>
<dbReference type="InterPro" id="IPR042099">
    <property type="entry name" value="ANL_N_sf"/>
</dbReference>
<dbReference type="PROSITE" id="PS50075">
    <property type="entry name" value="CARRIER"/>
    <property type="match status" value="1"/>
</dbReference>
<dbReference type="AlphaFoldDB" id="A0A1H6V0M5"/>
<accession>A0A1H6V0M5</accession>
<dbReference type="STRING" id="529704.SAMN02927913_1630"/>
<dbReference type="GO" id="GO:0071766">
    <property type="term" value="P:Actinobacterium-type cell wall biogenesis"/>
    <property type="evidence" value="ECO:0007669"/>
    <property type="project" value="UniProtKB-ARBA"/>
</dbReference>
<dbReference type="SMART" id="SM00563">
    <property type="entry name" value="PlsC"/>
    <property type="match status" value="1"/>
</dbReference>
<dbReference type="InterPro" id="IPR045851">
    <property type="entry name" value="AMP-bd_C_sf"/>
</dbReference>
<keyword evidence="2" id="KW-0436">Ligase</keyword>
<dbReference type="OrthoDB" id="9757559at2"/>
<dbReference type="Gene3D" id="3.40.50.12780">
    <property type="entry name" value="N-terminal domain of ligase-like"/>
    <property type="match status" value="1"/>
</dbReference>
<dbReference type="PANTHER" id="PTHR22754">
    <property type="entry name" value="DISCO-INTERACTING PROTEIN 2 DIP2 -RELATED"/>
    <property type="match status" value="1"/>
</dbReference>
<feature type="domain" description="Carrier" evidence="4">
    <location>
        <begin position="11"/>
        <end position="87"/>
    </location>
</feature>
<dbReference type="InterPro" id="IPR000873">
    <property type="entry name" value="AMP-dep_synth/lig_dom"/>
</dbReference>
<evidence type="ECO:0000256" key="2">
    <source>
        <dbReference type="ARBA" id="ARBA00022598"/>
    </source>
</evidence>
<evidence type="ECO:0000256" key="3">
    <source>
        <dbReference type="SAM" id="Phobius"/>
    </source>
</evidence>
<dbReference type="EMBL" id="FNYC01000003">
    <property type="protein sequence ID" value="SEI93835.1"/>
    <property type="molecule type" value="Genomic_DNA"/>
</dbReference>
<sequence length="935" mass="101817">MNDASIPGSDVLLDEIGRLLRELHPRDANMPAVWMGARLDRDLGLDSLSRMELLMRLEKRLHVSVAETRAVEARTPADLLRVLAASPSWAASHPGPAAALASQVVLATPEDARTLPEVLAWHAQRHPDRVHVHFTGGEADGIELTYAGLYAAASEVAGGLQREGLRDGEPVALMFPTHPDLLIAFFAVMLAGGVPVPLYPPLRPGELGDYWGRQTGILRNCGARLMLVAPALFAHRHAIGTLAGGVERLLAVASLRGHEPLSEPAPRRGDHLAMLQYTSGSTADPKGVMLSHDNLLANIRTMGRQVGASARDVFVSWLPLYHDMGLIGAWLGSLYFGIPLVLMPPQAFLLHPEQWLRAIDRFGATLSAAPNFAYELCLHRIEDHALDDLDLHRLRICFCGAEPVFPDTLERFTARFARAGLAPAALLPVYGLAENSLGLTFPPAGRGIRVLRVRQDRFLRHGEAVVADDEETPSLRFVSCGVPLPAHEVRIVDDYDHELSEGRQGRIQFRGPSATAGYFHQPQLTRELFHDGWLDTGDLGFVRQGELYLTGRAKDLVIRAGQHLHPQGIEQAVGEVPGIRRGRVAAFGTRKQGTERLVVVAETRVTEAARRQQLQRAVNAAVHACTGAPADEVVLAAPGAILKTSSGKLRRSACRTAFEGGRLDTPDRWRLLAVVVRSQWDRLRRVTGHAGMLAYAAYAWLLLGLAVVPMLAWLALPMPAASRWWAARRLLGAVAAAAGIRVRMHLVEALPEGPCIFVSNHASYADALALVCALPRPVAFVAKRELASLPLVGWMLRRLGVVFVARSDPHTHARALQQVSRGTGDVLFFPEGTFRSMPGLVHFRLGAFVAAVEAGMPVIPVALRGTRAVLRDDEWLPHPGTVDVTIAAAIHPRRSPDTWPEALRLAAETRAPILEHCGEPDADSERPDMPDAQAR</sequence>
<reference evidence="5 6" key="1">
    <citation type="submission" date="2016-10" db="EMBL/GenBank/DDBJ databases">
        <authorList>
            <person name="de Groot N.N."/>
        </authorList>
    </citation>
    <scope>NUCLEOTIDE SEQUENCE [LARGE SCALE GENOMIC DNA]</scope>
    <source>
        <strain evidence="5 6">DSM 26515</strain>
    </source>
</reference>
<dbReference type="Proteomes" id="UP000199420">
    <property type="component" value="Unassembled WGS sequence"/>
</dbReference>
<evidence type="ECO:0000259" key="4">
    <source>
        <dbReference type="PROSITE" id="PS50075"/>
    </source>
</evidence>
<dbReference type="GO" id="GO:0016746">
    <property type="term" value="F:acyltransferase activity"/>
    <property type="evidence" value="ECO:0007669"/>
    <property type="project" value="UniProtKB-KW"/>
</dbReference>
<dbReference type="Pfam" id="PF00550">
    <property type="entry name" value="PP-binding"/>
    <property type="match status" value="1"/>
</dbReference>
<dbReference type="SUPFAM" id="SSF56801">
    <property type="entry name" value="Acetyl-CoA synthetase-like"/>
    <property type="match status" value="1"/>
</dbReference>
<dbReference type="GO" id="GO:0070566">
    <property type="term" value="F:adenylyltransferase activity"/>
    <property type="evidence" value="ECO:0007669"/>
    <property type="project" value="TreeGrafter"/>
</dbReference>
<dbReference type="Pfam" id="PF00501">
    <property type="entry name" value="AMP-binding"/>
    <property type="match status" value="1"/>
</dbReference>
<dbReference type="Pfam" id="PF01553">
    <property type="entry name" value="Acyltransferase"/>
    <property type="match status" value="1"/>
</dbReference>
<dbReference type="GO" id="GO:0016874">
    <property type="term" value="F:ligase activity"/>
    <property type="evidence" value="ECO:0007669"/>
    <property type="project" value="UniProtKB-KW"/>
</dbReference>
<dbReference type="CDD" id="cd07989">
    <property type="entry name" value="LPLAT_AGPAT-like"/>
    <property type="match status" value="1"/>
</dbReference>
<dbReference type="GO" id="GO:0006633">
    <property type="term" value="P:fatty acid biosynthetic process"/>
    <property type="evidence" value="ECO:0007669"/>
    <property type="project" value="TreeGrafter"/>
</dbReference>
<keyword evidence="3" id="KW-0472">Membrane</keyword>
<proteinExistence type="inferred from homology"/>
<organism evidence="5 6">
    <name type="scientific">Frateuria terrea</name>
    <dbReference type="NCBI Taxonomy" id="529704"/>
    <lineage>
        <taxon>Bacteria</taxon>
        <taxon>Pseudomonadati</taxon>
        <taxon>Pseudomonadota</taxon>
        <taxon>Gammaproteobacteria</taxon>
        <taxon>Lysobacterales</taxon>
        <taxon>Rhodanobacteraceae</taxon>
        <taxon>Frateuria</taxon>
    </lineage>
</organism>
<evidence type="ECO:0000313" key="6">
    <source>
        <dbReference type="Proteomes" id="UP000199420"/>
    </source>
</evidence>
<keyword evidence="5" id="KW-0012">Acyltransferase</keyword>
<keyword evidence="3" id="KW-0812">Transmembrane</keyword>